<dbReference type="InterPro" id="IPR039726">
    <property type="entry name" value="Prp40-like"/>
</dbReference>
<dbReference type="SMART" id="SM00441">
    <property type="entry name" value="FF"/>
    <property type="match status" value="3"/>
</dbReference>
<dbReference type="SMART" id="SM00456">
    <property type="entry name" value="WW"/>
    <property type="match status" value="1"/>
</dbReference>
<feature type="compositionally biased region" description="Basic and acidic residues" evidence="2">
    <location>
        <begin position="1070"/>
        <end position="1092"/>
    </location>
</feature>
<dbReference type="Gene3D" id="2.20.70.10">
    <property type="match status" value="1"/>
</dbReference>
<dbReference type="PROSITE" id="PS50020">
    <property type="entry name" value="WW_DOMAIN_2"/>
    <property type="match status" value="1"/>
</dbReference>
<dbReference type="PROSITE" id="PS51676">
    <property type="entry name" value="FF"/>
    <property type="match status" value="3"/>
</dbReference>
<dbReference type="SUPFAM" id="SSF81698">
    <property type="entry name" value="FF domain"/>
    <property type="match status" value="4"/>
</dbReference>
<feature type="region of interest" description="Disordered" evidence="2">
    <location>
        <begin position="533"/>
        <end position="552"/>
    </location>
</feature>
<feature type="domain" description="WW" evidence="3">
    <location>
        <begin position="369"/>
        <end position="402"/>
    </location>
</feature>
<feature type="region of interest" description="Disordered" evidence="2">
    <location>
        <begin position="256"/>
        <end position="312"/>
    </location>
</feature>
<feature type="compositionally biased region" description="Low complexity" evidence="2">
    <location>
        <begin position="257"/>
        <end position="268"/>
    </location>
</feature>
<dbReference type="PANTHER" id="PTHR11864">
    <property type="entry name" value="PRE-MRNA-PROCESSING PROTEIN PRP40"/>
    <property type="match status" value="1"/>
</dbReference>
<protein>
    <submittedName>
        <fullName evidence="5">Uncharacterized protein</fullName>
    </submittedName>
</protein>
<keyword evidence="1" id="KW-0175">Coiled coil</keyword>
<dbReference type="Gene3D" id="1.10.10.440">
    <property type="entry name" value="FF domain"/>
    <property type="match status" value="4"/>
</dbReference>
<accession>A0ABR0UEP8</accession>
<dbReference type="CDD" id="cd00201">
    <property type="entry name" value="WW"/>
    <property type="match status" value="1"/>
</dbReference>
<dbReference type="InterPro" id="IPR036517">
    <property type="entry name" value="FF_domain_sf"/>
</dbReference>
<dbReference type="InterPro" id="IPR002713">
    <property type="entry name" value="FF_domain"/>
</dbReference>
<feature type="compositionally biased region" description="Basic and acidic residues" evidence="2">
    <location>
        <begin position="937"/>
        <end position="988"/>
    </location>
</feature>
<feature type="domain" description="FF" evidence="4">
    <location>
        <begin position="743"/>
        <end position="806"/>
    </location>
</feature>
<feature type="region of interest" description="Disordered" evidence="2">
    <location>
        <begin position="106"/>
        <end position="150"/>
    </location>
</feature>
<dbReference type="SUPFAM" id="SSF51045">
    <property type="entry name" value="WW domain"/>
    <property type="match status" value="1"/>
</dbReference>
<feature type="coiled-coil region" evidence="1">
    <location>
        <begin position="719"/>
        <end position="758"/>
    </location>
</feature>
<evidence type="ECO:0000313" key="6">
    <source>
        <dbReference type="Proteomes" id="UP001318860"/>
    </source>
</evidence>
<comment type="caution">
    <text evidence="5">The sequence shown here is derived from an EMBL/GenBank/DDBJ whole genome shotgun (WGS) entry which is preliminary data.</text>
</comment>
<evidence type="ECO:0000256" key="2">
    <source>
        <dbReference type="SAM" id="MobiDB-lite"/>
    </source>
</evidence>
<gene>
    <name evidence="5" type="ORF">DH2020_045264</name>
</gene>
<evidence type="ECO:0000259" key="4">
    <source>
        <dbReference type="PROSITE" id="PS51676"/>
    </source>
</evidence>
<feature type="domain" description="FF" evidence="4">
    <location>
        <begin position="671"/>
        <end position="725"/>
    </location>
</feature>
<dbReference type="Proteomes" id="UP001318860">
    <property type="component" value="Unassembled WGS sequence"/>
</dbReference>
<name>A0ABR0UEP8_REHGL</name>
<evidence type="ECO:0000313" key="5">
    <source>
        <dbReference type="EMBL" id="KAK6120994.1"/>
    </source>
</evidence>
<dbReference type="InterPro" id="IPR001202">
    <property type="entry name" value="WW_dom"/>
</dbReference>
<reference evidence="5 6" key="1">
    <citation type="journal article" date="2021" name="Comput. Struct. Biotechnol. J.">
        <title>De novo genome assembly of the potent medicinal plant Rehmannia glutinosa using nanopore technology.</title>
        <authorList>
            <person name="Ma L."/>
            <person name="Dong C."/>
            <person name="Song C."/>
            <person name="Wang X."/>
            <person name="Zheng X."/>
            <person name="Niu Y."/>
            <person name="Chen S."/>
            <person name="Feng W."/>
        </authorList>
    </citation>
    <scope>NUCLEOTIDE SEQUENCE [LARGE SCALE GENOMIC DNA]</scope>
    <source>
        <strain evidence="5">DH-2019</strain>
    </source>
</reference>
<evidence type="ECO:0000259" key="3">
    <source>
        <dbReference type="PROSITE" id="PS50020"/>
    </source>
</evidence>
<dbReference type="PANTHER" id="PTHR11864:SF0">
    <property type="entry name" value="PRP40 PRE-MRNA PROCESSING FACTOR 40 HOMOLOG A (YEAST)"/>
    <property type="match status" value="1"/>
</dbReference>
<feature type="domain" description="FF" evidence="4">
    <location>
        <begin position="603"/>
        <end position="658"/>
    </location>
</feature>
<feature type="compositionally biased region" description="Basic and acidic residues" evidence="2">
    <location>
        <begin position="303"/>
        <end position="312"/>
    </location>
</feature>
<feature type="region of interest" description="Disordered" evidence="2">
    <location>
        <begin position="937"/>
        <end position="1092"/>
    </location>
</feature>
<organism evidence="5 6">
    <name type="scientific">Rehmannia glutinosa</name>
    <name type="common">Chinese foxglove</name>
    <dbReference type="NCBI Taxonomy" id="99300"/>
    <lineage>
        <taxon>Eukaryota</taxon>
        <taxon>Viridiplantae</taxon>
        <taxon>Streptophyta</taxon>
        <taxon>Embryophyta</taxon>
        <taxon>Tracheophyta</taxon>
        <taxon>Spermatophyta</taxon>
        <taxon>Magnoliopsida</taxon>
        <taxon>eudicotyledons</taxon>
        <taxon>Gunneridae</taxon>
        <taxon>Pentapetalae</taxon>
        <taxon>asterids</taxon>
        <taxon>lamiids</taxon>
        <taxon>Lamiales</taxon>
        <taxon>Orobanchaceae</taxon>
        <taxon>Rehmannieae</taxon>
        <taxon>Rehmannia</taxon>
    </lineage>
</organism>
<feature type="compositionally biased region" description="Basic and acidic residues" evidence="2">
    <location>
        <begin position="1038"/>
        <end position="1049"/>
    </location>
</feature>
<sequence length="1092" mass="123776">MIVYEFMWMVNFCFLIKGAIPKLERKLWSLCGLRLAFAGLLVGGLKESFTLSGMASVLDFIPEIGHLREMANNPPSAGMQFRPVVPPPLQPPFVPVGPQQFQPGGYSNMGMPPHPPPIQYPQAVPLQPSQPPPQRPGLSGHGLPQGPPPVMSAIAQPQMSNNFVPSFGGPRISHLSYNLSSSSGGQQQMNVVSTAQQLPMPQADATNFSAGGQPWFSTGNQNMQTVMPMQQAMEQTGGEQTWLSSGTQNIKPVTPLQQNGEQNGGAQQWLPNGNQNVQSGASQQTEEKIVGVVSPGKNTSPDQAKKASADWREHTSRDGKKCWYKGDVDYIFFDSNVLVFLASVLLLGYITVFGQAYKGGSKVQAVLRADASTDWKEFTTPEGRRFYFNKVTKQSKWAIPDEVKLARERANMTLCEGTPTVKDVNSYASAAVSASGMEASAPNANNLSSSTQEIVSSPVSVTPVVNPESVQEEVANLKPDATGLHTPLEIATSVAVSDTPVPITTPTRISNVSPQETEPSSVKKITASVEEANTSAEISGSGGNNAPEGKKVEHGPLVYESKEEAKNAFKALLETANVGSDWNWDQFVGQKKKQEAEEKRARQKKAKEDFKKMLLESKDLTSSTRWSKAISMFENDERFQAIERNKDREDLFEDHLEDLKKKEQAKALEEHKRNKAEYLEFLKSCDFIKASSQWRKVQHRIEADERCSRLEKIERLEIFQEYVRDLEAEEEEQRKLRMEELRKAERKNRDEFRKLMEEHVANGILTANSHWRDYCIKVKDAPAYLAVSSNTAGSTAKDLFDDVIDDLEKQYLEDKEKIQEAIKNEKISLSTTWTLEDFKGALSKEIRSKPISDINLKVLYLMSYWKLPRGKRKRKLRSKRLAEDIYEFLFTSKEITSSSKWEDCKSLVEGRFVGEENFFREIFNKVILELKERAKEKERKRKEEKAKKEKERKEEKERKDKEKKDKDRKNKDRGVEKRKGKDRYKMDETDSDGSESYSFEDNKRSRDRNKKHHKRHMGSLEDTSLDDDDKDRSRSHRRSVDSKRSKQMEKQTWNGETESESQSKRHKRDHRDSSSRNTEHKEGDEDGEVKIH</sequence>
<proteinExistence type="predicted"/>
<dbReference type="Pfam" id="PF25432">
    <property type="entry name" value="FF_PRPF40A"/>
    <property type="match status" value="1"/>
</dbReference>
<feature type="compositionally biased region" description="Polar residues" evidence="2">
    <location>
        <begin position="269"/>
        <end position="284"/>
    </location>
</feature>
<dbReference type="InterPro" id="IPR036020">
    <property type="entry name" value="WW_dom_sf"/>
</dbReference>
<evidence type="ECO:0000256" key="1">
    <source>
        <dbReference type="SAM" id="Coils"/>
    </source>
</evidence>
<keyword evidence="6" id="KW-1185">Reference proteome</keyword>
<dbReference type="Pfam" id="PF01846">
    <property type="entry name" value="FF"/>
    <property type="match status" value="3"/>
</dbReference>
<dbReference type="Pfam" id="PF00397">
    <property type="entry name" value="WW"/>
    <property type="match status" value="1"/>
</dbReference>
<feature type="compositionally biased region" description="Basic residues" evidence="2">
    <location>
        <begin position="1005"/>
        <end position="1017"/>
    </location>
</feature>
<dbReference type="EMBL" id="JABTTQ020002950">
    <property type="protein sequence ID" value="KAK6120994.1"/>
    <property type="molecule type" value="Genomic_DNA"/>
</dbReference>